<proteinExistence type="predicted"/>
<comment type="caution">
    <text evidence="2">The sequence shown here is derived from an EMBL/GenBank/DDBJ whole genome shotgun (WGS) entry which is preliminary data.</text>
</comment>
<keyword evidence="3" id="KW-1185">Reference proteome</keyword>
<dbReference type="EMBL" id="MUYB01000036">
    <property type="protein sequence ID" value="OOS02484.1"/>
    <property type="molecule type" value="Genomic_DNA"/>
</dbReference>
<evidence type="ECO:0000313" key="2">
    <source>
        <dbReference type="EMBL" id="OOS02484.1"/>
    </source>
</evidence>
<gene>
    <name evidence="2" type="ORF">B0188_08645</name>
</gene>
<dbReference type="OrthoDB" id="9812921at2"/>
<protein>
    <recommendedName>
        <fullName evidence="4">Lipoprotein</fullName>
    </recommendedName>
</protein>
<reference evidence="2 3" key="1">
    <citation type="submission" date="2017-02" db="EMBL/GenBank/DDBJ databases">
        <title>Draft genome sequence of Haemophilus felis CCUG 31170 type strain.</title>
        <authorList>
            <person name="Engstrom-Jakobsson H."/>
            <person name="Salva-Serra F."/>
            <person name="Thorell K."/>
            <person name="Gonzales-Siles L."/>
            <person name="Karlsson R."/>
            <person name="Boulund F."/>
            <person name="Engstrand L."/>
            <person name="Kristiansson E."/>
            <person name="Moore E."/>
        </authorList>
    </citation>
    <scope>NUCLEOTIDE SEQUENCE [LARGE SCALE GENOMIC DNA]</scope>
    <source>
        <strain evidence="2 3">CCUG 31170</strain>
    </source>
</reference>
<dbReference type="Proteomes" id="UP000190023">
    <property type="component" value="Unassembled WGS sequence"/>
</dbReference>
<accession>A0A1T0AXB2</accession>
<evidence type="ECO:0000313" key="3">
    <source>
        <dbReference type="Proteomes" id="UP000190023"/>
    </source>
</evidence>
<keyword evidence="1" id="KW-0732">Signal</keyword>
<evidence type="ECO:0008006" key="4">
    <source>
        <dbReference type="Google" id="ProtNLM"/>
    </source>
</evidence>
<feature type="chain" id="PRO_5013182141" description="Lipoprotein" evidence="1">
    <location>
        <begin position="21"/>
        <end position="102"/>
    </location>
</feature>
<organism evidence="2 3">
    <name type="scientific">[Haemophilus] felis</name>
    <dbReference type="NCBI Taxonomy" id="123822"/>
    <lineage>
        <taxon>Bacteria</taxon>
        <taxon>Pseudomonadati</taxon>
        <taxon>Pseudomonadota</taxon>
        <taxon>Gammaproteobacteria</taxon>
        <taxon>Pasteurellales</taxon>
        <taxon>Pasteurellaceae</taxon>
    </lineage>
</organism>
<dbReference type="AlphaFoldDB" id="A0A1T0AXB2"/>
<evidence type="ECO:0000256" key="1">
    <source>
        <dbReference type="SAM" id="SignalP"/>
    </source>
</evidence>
<sequence length="102" mass="11337">MKLKNLLIPALLALGLTACNEESTTDHSGTYKSESGLVLILEKQTNSKDYKFTTELYKGKQFTVSAQIKDQNLLYDSKGNLLGELQENSFKNTKGVIFSKSN</sequence>
<dbReference type="STRING" id="123822.B0188_08645"/>
<feature type="signal peptide" evidence="1">
    <location>
        <begin position="1"/>
        <end position="20"/>
    </location>
</feature>
<name>A0A1T0AXB2_9PAST</name>
<dbReference type="PROSITE" id="PS51257">
    <property type="entry name" value="PROKAR_LIPOPROTEIN"/>
    <property type="match status" value="1"/>
</dbReference>